<dbReference type="InterPro" id="IPR039421">
    <property type="entry name" value="Type_1_exporter"/>
</dbReference>
<comment type="subcellular location">
    <subcellularLocation>
        <location evidence="1">Cell membrane</location>
        <topology evidence="1">Multi-pass membrane protein</topology>
    </subcellularLocation>
</comment>
<keyword evidence="5 7" id="KW-1133">Transmembrane helix</keyword>
<dbReference type="PANTHER" id="PTHR24221:SF654">
    <property type="entry name" value="ATP-BINDING CASSETTE SUB-FAMILY B MEMBER 6"/>
    <property type="match status" value="1"/>
</dbReference>
<dbReference type="InterPro" id="IPR003439">
    <property type="entry name" value="ABC_transporter-like_ATP-bd"/>
</dbReference>
<evidence type="ECO:0000313" key="11">
    <source>
        <dbReference type="Proteomes" id="UP000001517"/>
    </source>
</evidence>
<evidence type="ECO:0000256" key="7">
    <source>
        <dbReference type="SAM" id="Phobius"/>
    </source>
</evidence>
<dbReference type="InterPro" id="IPR011527">
    <property type="entry name" value="ABC1_TM_dom"/>
</dbReference>
<dbReference type="EMBL" id="FN597254">
    <property type="protein sequence ID" value="CBI14431.1"/>
    <property type="molecule type" value="Genomic_DNA"/>
</dbReference>
<evidence type="ECO:0000256" key="3">
    <source>
        <dbReference type="ARBA" id="ARBA00022741"/>
    </source>
</evidence>
<evidence type="ECO:0000256" key="5">
    <source>
        <dbReference type="ARBA" id="ARBA00022989"/>
    </source>
</evidence>
<dbReference type="InterPro" id="IPR036640">
    <property type="entry name" value="ABC1_TM_sf"/>
</dbReference>
<evidence type="ECO:0000256" key="6">
    <source>
        <dbReference type="ARBA" id="ARBA00023136"/>
    </source>
</evidence>
<feature type="transmembrane region" description="Helical" evidence="7">
    <location>
        <begin position="12"/>
        <end position="35"/>
    </location>
</feature>
<feature type="transmembrane region" description="Helical" evidence="7">
    <location>
        <begin position="47"/>
        <end position="65"/>
    </location>
</feature>
<evidence type="ECO:0000259" key="9">
    <source>
        <dbReference type="PROSITE" id="PS50929"/>
    </source>
</evidence>
<dbReference type="RefSeq" id="WP_009854935.1">
    <property type="nucleotide sequence ID" value="NC_013798.1"/>
</dbReference>
<dbReference type="SMART" id="SM00382">
    <property type="entry name" value="AAA"/>
    <property type="match status" value="1"/>
</dbReference>
<dbReference type="GO" id="GO:0140359">
    <property type="term" value="F:ABC-type transporter activity"/>
    <property type="evidence" value="ECO:0007669"/>
    <property type="project" value="InterPro"/>
</dbReference>
<dbReference type="GO" id="GO:0016887">
    <property type="term" value="F:ATP hydrolysis activity"/>
    <property type="evidence" value="ECO:0007669"/>
    <property type="project" value="InterPro"/>
</dbReference>
<keyword evidence="2 7" id="KW-0812">Transmembrane</keyword>
<sequence>MLKEFISKKILLIYLVCISITWLEAIINPSIVSMVIRSFEHQKLETLWYALALGIIGNIILLIGLSGKRYFYAKLIAFFNFKLKKKIFYQFLYSDSIATNDILSDLENDIKQLEDNCIEPSVIILSSLGFTIVSAIYALCTNFLLGLIFILFYSIPALCSGIGSTKLDLISMQKSKINQSYLSKLTNIIGGARVIKNYHGEEFFYEKYSQELHNNIKQNINYEKQRTINISIVNGIDAFCSVFPIIIGGFMTFYGKLSGANFVAIYLVSYNISYQFQDLSYYINTFKSSKNLRQKYQQIFDIPTIDIMRSHNDLFPIQLKNINLTFDNKVIFSNFSYQITSGQKIAVIGPSGCGKSSLLNIIYGEMLPDSGQVLFNGKSLQKQQIMQSTAYILQDSYCFDELTLEENIALSKTFDVDKMDKILNLVNIAYLKGKSINPNKISGGEKQRIEIARSLYHDSNLILADEVKSNLDKANAKQIEEILLALPQTVIEVIHHYTDETLNHYDQVIDLSRKNS</sequence>
<dbReference type="PROSITE" id="PS50893">
    <property type="entry name" value="ABC_TRANSPORTER_2"/>
    <property type="match status" value="1"/>
</dbReference>
<dbReference type="CDD" id="cd03228">
    <property type="entry name" value="ABCC_MRP_Like"/>
    <property type="match status" value="1"/>
</dbReference>
<evidence type="ECO:0000259" key="8">
    <source>
        <dbReference type="PROSITE" id="PS50893"/>
    </source>
</evidence>
<dbReference type="PROSITE" id="PS50929">
    <property type="entry name" value="ABC_TM1F"/>
    <property type="match status" value="1"/>
</dbReference>
<keyword evidence="4" id="KW-0067">ATP-binding</keyword>
<name>A0AA36NR66_STRG3</name>
<evidence type="ECO:0000313" key="10">
    <source>
        <dbReference type="EMBL" id="CBI14431.1"/>
    </source>
</evidence>
<dbReference type="InterPro" id="IPR017871">
    <property type="entry name" value="ABC_transporter-like_CS"/>
</dbReference>
<dbReference type="SUPFAM" id="SSF90123">
    <property type="entry name" value="ABC transporter transmembrane region"/>
    <property type="match status" value="1"/>
</dbReference>
<dbReference type="GeneID" id="57920701"/>
<keyword evidence="6 7" id="KW-0472">Membrane</keyword>
<organism evidence="10 11">
    <name type="scientific">Streptococcus gallolyticus (strain UCN34)</name>
    <dbReference type="NCBI Taxonomy" id="637909"/>
    <lineage>
        <taxon>Bacteria</taxon>
        <taxon>Bacillati</taxon>
        <taxon>Bacillota</taxon>
        <taxon>Bacilli</taxon>
        <taxon>Lactobacillales</taxon>
        <taxon>Streptococcaceae</taxon>
        <taxon>Streptococcus</taxon>
    </lineage>
</organism>
<dbReference type="GO" id="GO:0034040">
    <property type="term" value="F:ATPase-coupled lipid transmembrane transporter activity"/>
    <property type="evidence" value="ECO:0007669"/>
    <property type="project" value="TreeGrafter"/>
</dbReference>
<evidence type="ECO:0000256" key="1">
    <source>
        <dbReference type="ARBA" id="ARBA00004651"/>
    </source>
</evidence>
<accession>A0AA36NR66</accession>
<dbReference type="GO" id="GO:0005524">
    <property type="term" value="F:ATP binding"/>
    <property type="evidence" value="ECO:0007669"/>
    <property type="project" value="UniProtKB-KW"/>
</dbReference>
<dbReference type="AlphaFoldDB" id="A0AA36NR66"/>
<keyword evidence="3" id="KW-0547">Nucleotide-binding</keyword>
<evidence type="ECO:0000256" key="2">
    <source>
        <dbReference type="ARBA" id="ARBA00022692"/>
    </source>
</evidence>
<dbReference type="InterPro" id="IPR003593">
    <property type="entry name" value="AAA+_ATPase"/>
</dbReference>
<feature type="transmembrane region" description="Helical" evidence="7">
    <location>
        <begin position="227"/>
        <end position="247"/>
    </location>
</feature>
<dbReference type="Pfam" id="PF00005">
    <property type="entry name" value="ABC_tran"/>
    <property type="match status" value="1"/>
</dbReference>
<dbReference type="Gene3D" id="1.20.1560.10">
    <property type="entry name" value="ABC transporter type 1, transmembrane domain"/>
    <property type="match status" value="1"/>
</dbReference>
<dbReference type="PROSITE" id="PS00211">
    <property type="entry name" value="ABC_TRANSPORTER_1"/>
    <property type="match status" value="1"/>
</dbReference>
<proteinExistence type="predicted"/>
<gene>
    <name evidence="10" type="ordered locus">GALLO_1940</name>
</gene>
<dbReference type="Pfam" id="PF00664">
    <property type="entry name" value="ABC_membrane"/>
    <property type="match status" value="1"/>
</dbReference>
<dbReference type="SUPFAM" id="SSF52540">
    <property type="entry name" value="P-loop containing nucleoside triphosphate hydrolases"/>
    <property type="match status" value="1"/>
</dbReference>
<dbReference type="InterPro" id="IPR027417">
    <property type="entry name" value="P-loop_NTPase"/>
</dbReference>
<feature type="domain" description="ABC transmembrane type-1" evidence="9">
    <location>
        <begin position="12"/>
        <end position="288"/>
    </location>
</feature>
<dbReference type="KEGG" id="sga:GALLO_1940"/>
<protein>
    <submittedName>
        <fullName evidence="10">ABC transporter, ATPase and permease protein</fullName>
    </submittedName>
</protein>
<dbReference type="PANTHER" id="PTHR24221">
    <property type="entry name" value="ATP-BINDING CASSETTE SUB-FAMILY B"/>
    <property type="match status" value="1"/>
</dbReference>
<dbReference type="Proteomes" id="UP000001517">
    <property type="component" value="Chromosome"/>
</dbReference>
<evidence type="ECO:0000256" key="4">
    <source>
        <dbReference type="ARBA" id="ARBA00022840"/>
    </source>
</evidence>
<dbReference type="GO" id="GO:0005886">
    <property type="term" value="C:plasma membrane"/>
    <property type="evidence" value="ECO:0007669"/>
    <property type="project" value="UniProtKB-SubCell"/>
</dbReference>
<dbReference type="Gene3D" id="3.40.50.300">
    <property type="entry name" value="P-loop containing nucleotide triphosphate hydrolases"/>
    <property type="match status" value="1"/>
</dbReference>
<feature type="domain" description="ABC transporter" evidence="8">
    <location>
        <begin position="317"/>
        <end position="516"/>
    </location>
</feature>
<reference evidence="10 11" key="1">
    <citation type="journal article" date="2010" name="J. Bacteriol.">
        <title>Genome sequence of Streptococcus gallolyticus: insights into its adaptation to the bovine rumen and its ability to cause endocarditis.</title>
        <authorList>
            <person name="Rusniok C."/>
            <person name="Couve E."/>
            <person name="Da Cunha V."/>
            <person name="El Gana R."/>
            <person name="Zidane N."/>
            <person name="Bouchier C."/>
            <person name="Poyart C."/>
            <person name="Leclercq R."/>
            <person name="Trieu-Cuot P."/>
            <person name="Glaser P."/>
        </authorList>
    </citation>
    <scope>NUCLEOTIDE SEQUENCE [LARGE SCALE GENOMIC DNA]</scope>
    <source>
        <strain evidence="10 11">UCN34</strain>
    </source>
</reference>